<proteinExistence type="predicted"/>
<organism evidence="1 2">
    <name type="scientific">Chitinophaga pollutisoli</name>
    <dbReference type="NCBI Taxonomy" id="3133966"/>
    <lineage>
        <taxon>Bacteria</taxon>
        <taxon>Pseudomonadati</taxon>
        <taxon>Bacteroidota</taxon>
        <taxon>Chitinophagia</taxon>
        <taxon>Chitinophagales</taxon>
        <taxon>Chitinophagaceae</taxon>
        <taxon>Chitinophaga</taxon>
    </lineage>
</organism>
<dbReference type="Proteomes" id="UP001485459">
    <property type="component" value="Chromosome"/>
</dbReference>
<accession>A0ABZ2YRF5</accession>
<dbReference type="RefSeq" id="WP_341836952.1">
    <property type="nucleotide sequence ID" value="NZ_CP149822.1"/>
</dbReference>
<sequence>MNDITANFGTLYHPQKALVFYQTKGTNTDTYVEYFDMDSNGTPINAHPLTVREANQLAKALKTAKEEKEPCLKVNGILGNHVLHLDPQKGMAIWFTKTMKRELYFTEKLGIPKGTAHVPPMLWVADRNSLYVFALASNRRPTTRTTLYNAPFFNVYEEGNVCMGTVDVRIKKTASLDEFITAWEGYFFNSYFSHLMQDYNPINGNCVSLWEQLIATGDVFPKEVLKKSNITLNDFLQ</sequence>
<dbReference type="InterPro" id="IPR032787">
    <property type="entry name" value="Prok-E2_D"/>
</dbReference>
<evidence type="ECO:0000313" key="2">
    <source>
        <dbReference type="Proteomes" id="UP001485459"/>
    </source>
</evidence>
<evidence type="ECO:0000313" key="1">
    <source>
        <dbReference type="EMBL" id="WZN42115.1"/>
    </source>
</evidence>
<protein>
    <submittedName>
        <fullName evidence="1">PRTRC system protein B</fullName>
    </submittedName>
</protein>
<gene>
    <name evidence="1" type="ORF">WJU16_03575</name>
</gene>
<dbReference type="Pfam" id="PF14460">
    <property type="entry name" value="Prok-E2_D"/>
    <property type="match status" value="1"/>
</dbReference>
<dbReference type="EMBL" id="CP149822">
    <property type="protein sequence ID" value="WZN42115.1"/>
    <property type="molecule type" value="Genomic_DNA"/>
</dbReference>
<keyword evidence="2" id="KW-1185">Reference proteome</keyword>
<reference evidence="2" key="1">
    <citation type="submission" date="2024-03" db="EMBL/GenBank/DDBJ databases">
        <title>Chitinophaga horti sp. nov., isolated from garden soil.</title>
        <authorList>
            <person name="Lee D.S."/>
            <person name="Han D.M."/>
            <person name="Baek J.H."/>
            <person name="Choi D.G."/>
            <person name="Jeon J.H."/>
            <person name="Jeon C.O."/>
        </authorList>
    </citation>
    <scope>NUCLEOTIDE SEQUENCE [LARGE SCALE GENOMIC DNA]</scope>
    <source>
        <strain evidence="2">GPA1</strain>
    </source>
</reference>
<name>A0ABZ2YRF5_9BACT</name>